<feature type="transmembrane region" description="Helical" evidence="6">
    <location>
        <begin position="50"/>
        <end position="83"/>
    </location>
</feature>
<gene>
    <name evidence="7" type="primary">rbsC_5</name>
    <name evidence="7" type="ORF">SDC9_13366</name>
</gene>
<dbReference type="GO" id="GO:0005886">
    <property type="term" value="C:plasma membrane"/>
    <property type="evidence" value="ECO:0007669"/>
    <property type="project" value="UniProtKB-SubCell"/>
</dbReference>
<reference evidence="7" key="1">
    <citation type="submission" date="2019-08" db="EMBL/GenBank/DDBJ databases">
        <authorList>
            <person name="Kucharzyk K."/>
            <person name="Murdoch R.W."/>
            <person name="Higgins S."/>
            <person name="Loffler F."/>
        </authorList>
    </citation>
    <scope>NUCLEOTIDE SEQUENCE</scope>
</reference>
<dbReference type="Pfam" id="PF02653">
    <property type="entry name" value="BPD_transp_2"/>
    <property type="match status" value="1"/>
</dbReference>
<evidence type="ECO:0000256" key="4">
    <source>
        <dbReference type="ARBA" id="ARBA00022989"/>
    </source>
</evidence>
<dbReference type="PANTHER" id="PTHR32196:SF72">
    <property type="entry name" value="RIBOSE IMPORT PERMEASE PROTEIN RBSC"/>
    <property type="match status" value="1"/>
</dbReference>
<evidence type="ECO:0000256" key="5">
    <source>
        <dbReference type="ARBA" id="ARBA00023136"/>
    </source>
</evidence>
<feature type="transmembrane region" description="Helical" evidence="6">
    <location>
        <begin position="159"/>
        <end position="181"/>
    </location>
</feature>
<comment type="subcellular location">
    <subcellularLocation>
        <location evidence="1">Cell membrane</location>
        <topology evidence="1">Multi-pass membrane protein</topology>
    </subcellularLocation>
</comment>
<keyword evidence="4 6" id="KW-1133">Transmembrane helix</keyword>
<name>A0A644TL30_9ZZZZ</name>
<evidence type="ECO:0000256" key="3">
    <source>
        <dbReference type="ARBA" id="ARBA00022692"/>
    </source>
</evidence>
<feature type="transmembrane region" description="Helical" evidence="6">
    <location>
        <begin position="209"/>
        <end position="228"/>
    </location>
</feature>
<organism evidence="7">
    <name type="scientific">bioreactor metagenome</name>
    <dbReference type="NCBI Taxonomy" id="1076179"/>
    <lineage>
        <taxon>unclassified sequences</taxon>
        <taxon>metagenomes</taxon>
        <taxon>ecological metagenomes</taxon>
    </lineage>
</organism>
<feature type="transmembrane region" description="Helical" evidence="6">
    <location>
        <begin position="90"/>
        <end position="113"/>
    </location>
</feature>
<evidence type="ECO:0000256" key="2">
    <source>
        <dbReference type="ARBA" id="ARBA00022475"/>
    </source>
</evidence>
<keyword evidence="3 6" id="KW-0812">Transmembrane</keyword>
<dbReference type="EMBL" id="VSSQ01000038">
    <property type="protein sequence ID" value="MPL67668.1"/>
    <property type="molecule type" value="Genomic_DNA"/>
</dbReference>
<sequence length="310" mass="31840">MKIRFGKLVSRLGPLLGLLILSALLAALSPDFLTVSNLMNILNQVSLNGLVAVGMTFVILTGGIDLSVGSILALTAALLAAMLKAGIPDFLAIPATILLGLALGMASGVAISIFRLQPFIVTMAFMTIYRGATFVFTQGRPITGLGNRGIFAALGRGELGGVPWSGLVFLAGIGITAFVLARTVYGKYVYAVGGNPEAARLSGLAVRKITASVYAVSGIFAALAGIVLTSRLDSAQPLAGNGYELDAIAAVVLGGTSLSGGKGFMLGTLIGAFIIGVLNNGLNLLEVSSFYQQIVKGGVILLAVLLDRRK</sequence>
<protein>
    <submittedName>
        <fullName evidence="7">Ribose import permease protein RbsC</fullName>
    </submittedName>
</protein>
<dbReference type="PANTHER" id="PTHR32196">
    <property type="entry name" value="ABC TRANSPORTER PERMEASE PROTEIN YPHD-RELATED-RELATED"/>
    <property type="match status" value="1"/>
</dbReference>
<dbReference type="InterPro" id="IPR001851">
    <property type="entry name" value="ABC_transp_permease"/>
</dbReference>
<keyword evidence="2" id="KW-1003">Cell membrane</keyword>
<dbReference type="AlphaFoldDB" id="A0A644TL30"/>
<dbReference type="GO" id="GO:0022857">
    <property type="term" value="F:transmembrane transporter activity"/>
    <property type="evidence" value="ECO:0007669"/>
    <property type="project" value="InterPro"/>
</dbReference>
<comment type="caution">
    <text evidence="7">The sequence shown here is derived from an EMBL/GenBank/DDBJ whole genome shotgun (WGS) entry which is preliminary data.</text>
</comment>
<keyword evidence="5 6" id="KW-0472">Membrane</keyword>
<feature type="transmembrane region" description="Helical" evidence="6">
    <location>
        <begin position="248"/>
        <end position="278"/>
    </location>
</feature>
<dbReference type="CDD" id="cd06579">
    <property type="entry name" value="TM_PBP1_transp_AraH_like"/>
    <property type="match status" value="1"/>
</dbReference>
<proteinExistence type="predicted"/>
<accession>A0A644TL30</accession>
<evidence type="ECO:0000256" key="1">
    <source>
        <dbReference type="ARBA" id="ARBA00004651"/>
    </source>
</evidence>
<evidence type="ECO:0000256" key="6">
    <source>
        <dbReference type="SAM" id="Phobius"/>
    </source>
</evidence>
<evidence type="ECO:0000313" key="7">
    <source>
        <dbReference type="EMBL" id="MPL67668.1"/>
    </source>
</evidence>